<comment type="similarity">
    <text evidence="2">Belongs to the major facilitator superfamily.</text>
</comment>
<feature type="compositionally biased region" description="Basic and acidic residues" evidence="8">
    <location>
        <begin position="31"/>
        <end position="40"/>
    </location>
</feature>
<accession>A0AAX4H3S0</accession>
<keyword evidence="11" id="KW-1185">Reference proteome</keyword>
<feature type="transmembrane region" description="Helical" evidence="9">
    <location>
        <begin position="169"/>
        <end position="187"/>
    </location>
</feature>
<evidence type="ECO:0000256" key="2">
    <source>
        <dbReference type="ARBA" id="ARBA00008335"/>
    </source>
</evidence>
<evidence type="ECO:0000313" key="11">
    <source>
        <dbReference type="Proteomes" id="UP001338582"/>
    </source>
</evidence>
<keyword evidence="5 9" id="KW-1133">Transmembrane helix</keyword>
<comment type="subcellular location">
    <subcellularLocation>
        <location evidence="1">Endomembrane system</location>
        <topology evidence="1">Multi-pass membrane protein</topology>
    </subcellularLocation>
</comment>
<evidence type="ECO:0000256" key="4">
    <source>
        <dbReference type="ARBA" id="ARBA00022692"/>
    </source>
</evidence>
<keyword evidence="4 9" id="KW-0812">Transmembrane</keyword>
<dbReference type="InterPro" id="IPR011701">
    <property type="entry name" value="MFS"/>
</dbReference>
<feature type="region of interest" description="Disordered" evidence="8">
    <location>
        <begin position="12"/>
        <end position="54"/>
    </location>
</feature>
<evidence type="ECO:0000256" key="7">
    <source>
        <dbReference type="ARBA" id="ARBA00023136"/>
    </source>
</evidence>
<sequence length="653" mass="72368">MNGGVEIVQRAERLSLDGENKGQHSSSEESQLDHKSERNLSVDGHPNGETPFKSTARSFGVRKAELMTAQYKSGWLKALFYFSTFLCAYCYGLDGTIRYTFQTYATNSYSQHSLFTTVGVIRSVVAAASQPAYARLSDQFGRLELFIVSIIFYAVGTVIESQAYDVQRFAGGAVLYQIGYSGVMLLLEVALSDMSQLNWRLFASFVPALPFIINTWVSGDVAQSLLTSHSWNYAIGIFAFIFPLACVPLLGCFIHMRIAAGRTPEWKLICEEEKAEKKGKNVFVDLFWKLDIVGILLIVCVFGFILVPFTLAGNKTTIFVSAKETWKKAYVIAPLVVGFCLIPALIFWEARFAKFPVIPFPLLKDRGVWSALAIACLINFIWYMPNDFIYTVLVVGMNASIKAATRISSLYSFVSVITGPILGLVIVRVRRTKYFIVAGCAFWFIAMGILLHFRGSNDGLEYKKFQDGVIGGLCLFGFGAGFFTYTTQLSIQTCTNHEYMSIVLSLYLASYNIGSAFGVAVSGAVWTQLMPAEIVKQMSALGVDTSLAGTAYQAPFTFIITHPWGSPGRIAVALAYAHIQRKLCIVGICLCVPLLCMTIFLRNHKLTNAQSLDEEHHGEGITGSKAANKDIIVVNNFDKDPIFDFFRGLFKRK</sequence>
<protein>
    <submittedName>
        <fullName evidence="10">Uncharacterized protein</fullName>
    </submittedName>
</protein>
<evidence type="ECO:0000256" key="8">
    <source>
        <dbReference type="SAM" id="MobiDB-lite"/>
    </source>
</evidence>
<dbReference type="GO" id="GO:0015343">
    <property type="term" value="F:siderophore-iron transmembrane transporter activity"/>
    <property type="evidence" value="ECO:0007669"/>
    <property type="project" value="TreeGrafter"/>
</dbReference>
<dbReference type="GO" id="GO:0005886">
    <property type="term" value="C:plasma membrane"/>
    <property type="evidence" value="ECO:0007669"/>
    <property type="project" value="TreeGrafter"/>
</dbReference>
<feature type="transmembrane region" description="Helical" evidence="9">
    <location>
        <begin position="113"/>
        <end position="133"/>
    </location>
</feature>
<dbReference type="GO" id="GO:0005774">
    <property type="term" value="C:vacuolar membrane"/>
    <property type="evidence" value="ECO:0007669"/>
    <property type="project" value="TreeGrafter"/>
</dbReference>
<feature type="transmembrane region" description="Helical" evidence="9">
    <location>
        <begin position="231"/>
        <end position="254"/>
    </location>
</feature>
<evidence type="ECO:0000256" key="6">
    <source>
        <dbReference type="ARBA" id="ARBA00023065"/>
    </source>
</evidence>
<feature type="transmembrane region" description="Helical" evidence="9">
    <location>
        <begin position="465"/>
        <end position="485"/>
    </location>
</feature>
<dbReference type="SUPFAM" id="SSF103473">
    <property type="entry name" value="MFS general substrate transporter"/>
    <property type="match status" value="1"/>
</dbReference>
<dbReference type="InterPro" id="IPR036259">
    <property type="entry name" value="MFS_trans_sf"/>
</dbReference>
<keyword evidence="6" id="KW-0406">Ion transport</keyword>
<dbReference type="RefSeq" id="XP_062875581.1">
    <property type="nucleotide sequence ID" value="XM_063019511.1"/>
</dbReference>
<feature type="transmembrane region" description="Helical" evidence="9">
    <location>
        <begin position="79"/>
        <end position="101"/>
    </location>
</feature>
<reference evidence="10 11" key="1">
    <citation type="submission" date="2023-10" db="EMBL/GenBank/DDBJ databases">
        <title>Draft Genome Sequence of Candida saopaulonensis from a very Premature Infant with Sepsis.</title>
        <authorList>
            <person name="Ning Y."/>
            <person name="Dai R."/>
            <person name="Xiao M."/>
            <person name="Xu Y."/>
            <person name="Yan Q."/>
            <person name="Zhang L."/>
        </authorList>
    </citation>
    <scope>NUCLEOTIDE SEQUENCE [LARGE SCALE GENOMIC DNA]</scope>
    <source>
        <strain evidence="10 11">19XY460</strain>
    </source>
</reference>
<evidence type="ECO:0000256" key="9">
    <source>
        <dbReference type="SAM" id="Phobius"/>
    </source>
</evidence>
<dbReference type="Pfam" id="PF07690">
    <property type="entry name" value="MFS_1"/>
    <property type="match status" value="1"/>
</dbReference>
<evidence type="ECO:0000256" key="5">
    <source>
        <dbReference type="ARBA" id="ARBA00022989"/>
    </source>
</evidence>
<evidence type="ECO:0000313" key="10">
    <source>
        <dbReference type="EMBL" id="WPK23194.1"/>
    </source>
</evidence>
<dbReference type="PANTHER" id="PTHR23501">
    <property type="entry name" value="MAJOR FACILITATOR SUPERFAMILY"/>
    <property type="match status" value="1"/>
</dbReference>
<dbReference type="Proteomes" id="UP001338582">
    <property type="component" value="Chromosome 1"/>
</dbReference>
<evidence type="ECO:0000256" key="1">
    <source>
        <dbReference type="ARBA" id="ARBA00004127"/>
    </source>
</evidence>
<dbReference type="PANTHER" id="PTHR23501:SF92">
    <property type="entry name" value="GLUTATHIONE EXCHANGER 1-RELATED"/>
    <property type="match status" value="1"/>
</dbReference>
<feature type="transmembrane region" description="Helical" evidence="9">
    <location>
        <begin position="405"/>
        <end position="427"/>
    </location>
</feature>
<proteinExistence type="inferred from homology"/>
<feature type="transmembrane region" description="Helical" evidence="9">
    <location>
        <begin position="329"/>
        <end position="348"/>
    </location>
</feature>
<feature type="transmembrane region" description="Helical" evidence="9">
    <location>
        <begin position="579"/>
        <end position="601"/>
    </location>
</feature>
<dbReference type="KEGG" id="asau:88171491"/>
<dbReference type="GO" id="GO:0005768">
    <property type="term" value="C:endosome"/>
    <property type="evidence" value="ECO:0007669"/>
    <property type="project" value="TreeGrafter"/>
</dbReference>
<keyword evidence="7 9" id="KW-0472">Membrane</keyword>
<feature type="compositionally biased region" description="Basic and acidic residues" evidence="8">
    <location>
        <begin position="12"/>
        <end position="22"/>
    </location>
</feature>
<feature type="transmembrane region" description="Helical" evidence="9">
    <location>
        <begin position="199"/>
        <end position="219"/>
    </location>
</feature>
<dbReference type="GeneID" id="88171491"/>
<dbReference type="AlphaFoldDB" id="A0AAX4H3S0"/>
<feature type="transmembrane region" description="Helical" evidence="9">
    <location>
        <begin position="506"/>
        <end position="526"/>
    </location>
</feature>
<keyword evidence="3" id="KW-0813">Transport</keyword>
<dbReference type="FunFam" id="1.20.1250.20:FF:000197">
    <property type="entry name" value="Siderophore iron transporter 1"/>
    <property type="match status" value="1"/>
</dbReference>
<feature type="transmembrane region" description="Helical" evidence="9">
    <location>
        <begin position="434"/>
        <end position="453"/>
    </location>
</feature>
<evidence type="ECO:0000256" key="3">
    <source>
        <dbReference type="ARBA" id="ARBA00022448"/>
    </source>
</evidence>
<feature type="transmembrane region" description="Helical" evidence="9">
    <location>
        <begin position="145"/>
        <end position="163"/>
    </location>
</feature>
<feature type="transmembrane region" description="Helical" evidence="9">
    <location>
        <begin position="368"/>
        <end position="385"/>
    </location>
</feature>
<organism evidence="10 11">
    <name type="scientific">Australozyma saopauloensis</name>
    <dbReference type="NCBI Taxonomy" id="291208"/>
    <lineage>
        <taxon>Eukaryota</taxon>
        <taxon>Fungi</taxon>
        <taxon>Dikarya</taxon>
        <taxon>Ascomycota</taxon>
        <taxon>Saccharomycotina</taxon>
        <taxon>Pichiomycetes</taxon>
        <taxon>Metschnikowiaceae</taxon>
        <taxon>Australozyma</taxon>
    </lineage>
</organism>
<dbReference type="EMBL" id="CP138894">
    <property type="protein sequence ID" value="WPK23194.1"/>
    <property type="molecule type" value="Genomic_DNA"/>
</dbReference>
<gene>
    <name evidence="10" type="ORF">PUMCH_000422</name>
</gene>
<name>A0AAX4H3S0_9ASCO</name>
<feature type="transmembrane region" description="Helical" evidence="9">
    <location>
        <begin position="286"/>
        <end position="309"/>
    </location>
</feature>
<dbReference type="Gene3D" id="1.20.1250.20">
    <property type="entry name" value="MFS general substrate transporter like domains"/>
    <property type="match status" value="2"/>
</dbReference>